<accession>A0A6P2CI50</accession>
<name>A0A6P2CI50_9NOCA</name>
<dbReference type="PANTHER" id="PTHR39683:SF4">
    <property type="entry name" value="COENZYME Q-BINDING PROTEIN COQ10 START DOMAIN-CONTAINING PROTEIN"/>
    <property type="match status" value="1"/>
</dbReference>
<sequence length="145" mass="15954">MAVSGSKQFEIAAEPATVMKALADVDRLPEWSSTHKKVTIESTHDDGRPHRVRMNVSILGINDEQVVEYSFVGDDEIAWTLVESGQQNTQDGRYRLAPTESGGTSVEFELTVDPKIPLPGFLVKKGQKVALETASKGLTKFVEEH</sequence>
<dbReference type="Proteomes" id="UP000471120">
    <property type="component" value="Unassembled WGS sequence"/>
</dbReference>
<dbReference type="PANTHER" id="PTHR39683">
    <property type="entry name" value="CONSERVED PROTEIN TB16.3"/>
    <property type="match status" value="1"/>
</dbReference>
<protein>
    <submittedName>
        <fullName evidence="2">Cyclase</fullName>
    </submittedName>
</protein>
<evidence type="ECO:0000259" key="1">
    <source>
        <dbReference type="Pfam" id="PF03364"/>
    </source>
</evidence>
<feature type="domain" description="Coenzyme Q-binding protein COQ10 START" evidence="1">
    <location>
        <begin position="11"/>
        <end position="135"/>
    </location>
</feature>
<comment type="caution">
    <text evidence="2">The sequence shown here is derived from an EMBL/GenBank/DDBJ whole genome shotgun (WGS) entry which is preliminary data.</text>
</comment>
<dbReference type="InterPro" id="IPR023393">
    <property type="entry name" value="START-like_dom_sf"/>
</dbReference>
<organism evidence="2 3">
    <name type="scientific">Rhodococcus rhodnii</name>
    <dbReference type="NCBI Taxonomy" id="38312"/>
    <lineage>
        <taxon>Bacteria</taxon>
        <taxon>Bacillati</taxon>
        <taxon>Actinomycetota</taxon>
        <taxon>Actinomycetes</taxon>
        <taxon>Mycobacteriales</taxon>
        <taxon>Nocardiaceae</taxon>
        <taxon>Rhodococcus</taxon>
    </lineage>
</organism>
<gene>
    <name evidence="2" type="ORF">DW322_12445</name>
</gene>
<dbReference type="CDD" id="cd07819">
    <property type="entry name" value="SRPBCC_2"/>
    <property type="match status" value="1"/>
</dbReference>
<dbReference type="Gene3D" id="3.30.530.20">
    <property type="match status" value="1"/>
</dbReference>
<dbReference type="Pfam" id="PF03364">
    <property type="entry name" value="Polyketide_cyc"/>
    <property type="match status" value="1"/>
</dbReference>
<proteinExistence type="predicted"/>
<dbReference type="InterPro" id="IPR005031">
    <property type="entry name" value="COQ10_START"/>
</dbReference>
<dbReference type="AlphaFoldDB" id="A0A6P2CI50"/>
<evidence type="ECO:0000313" key="3">
    <source>
        <dbReference type="Proteomes" id="UP000471120"/>
    </source>
</evidence>
<dbReference type="RefSeq" id="WP_010837608.1">
    <property type="nucleotide sequence ID" value="NZ_QRCM01000001.1"/>
</dbReference>
<dbReference type="SUPFAM" id="SSF55961">
    <property type="entry name" value="Bet v1-like"/>
    <property type="match status" value="1"/>
</dbReference>
<reference evidence="2 3" key="1">
    <citation type="submission" date="2018-07" db="EMBL/GenBank/DDBJ databases">
        <title>Genome sequence of Rhodococcus rhodnii ATCC 35071 from Rhodnius prolixus.</title>
        <authorList>
            <person name="Patel V."/>
            <person name="Vogel K.J."/>
        </authorList>
    </citation>
    <scope>NUCLEOTIDE SEQUENCE [LARGE SCALE GENOMIC DNA]</scope>
    <source>
        <strain evidence="2 3">ATCC 35071</strain>
    </source>
</reference>
<dbReference type="EMBL" id="QRCM01000001">
    <property type="protein sequence ID" value="TXG90886.1"/>
    <property type="molecule type" value="Genomic_DNA"/>
</dbReference>
<evidence type="ECO:0000313" key="2">
    <source>
        <dbReference type="EMBL" id="TXG90886.1"/>
    </source>
</evidence>